<evidence type="ECO:0000313" key="2">
    <source>
        <dbReference type="Proteomes" id="UP000325081"/>
    </source>
</evidence>
<dbReference type="Proteomes" id="UP000325081">
    <property type="component" value="Unassembled WGS sequence"/>
</dbReference>
<reference evidence="2" key="1">
    <citation type="journal article" date="2019" name="Curr. Biol.">
        <title>Genome Sequence of Striga asiatica Provides Insight into the Evolution of Plant Parasitism.</title>
        <authorList>
            <person name="Yoshida S."/>
            <person name="Kim S."/>
            <person name="Wafula E.K."/>
            <person name="Tanskanen J."/>
            <person name="Kim Y.M."/>
            <person name="Honaas L."/>
            <person name="Yang Z."/>
            <person name="Spallek T."/>
            <person name="Conn C.E."/>
            <person name="Ichihashi Y."/>
            <person name="Cheong K."/>
            <person name="Cui S."/>
            <person name="Der J.P."/>
            <person name="Gundlach H."/>
            <person name="Jiao Y."/>
            <person name="Hori C."/>
            <person name="Ishida J.K."/>
            <person name="Kasahara H."/>
            <person name="Kiba T."/>
            <person name="Kim M.S."/>
            <person name="Koo N."/>
            <person name="Laohavisit A."/>
            <person name="Lee Y.H."/>
            <person name="Lumba S."/>
            <person name="McCourt P."/>
            <person name="Mortimer J.C."/>
            <person name="Mutuku J.M."/>
            <person name="Nomura T."/>
            <person name="Sasaki-Sekimoto Y."/>
            <person name="Seto Y."/>
            <person name="Wang Y."/>
            <person name="Wakatake T."/>
            <person name="Sakakibara H."/>
            <person name="Demura T."/>
            <person name="Yamaguchi S."/>
            <person name="Yoneyama K."/>
            <person name="Manabe R.I."/>
            <person name="Nelson D.C."/>
            <person name="Schulman A.H."/>
            <person name="Timko M.P."/>
            <person name="dePamphilis C.W."/>
            <person name="Choi D."/>
            <person name="Shirasu K."/>
        </authorList>
    </citation>
    <scope>NUCLEOTIDE SEQUENCE [LARGE SCALE GENOMIC DNA]</scope>
    <source>
        <strain evidence="2">cv. UVA1</strain>
    </source>
</reference>
<comment type="caution">
    <text evidence="1">The sequence shown here is derived from an EMBL/GenBank/DDBJ whole genome shotgun (WGS) entry which is preliminary data.</text>
</comment>
<dbReference type="PANTHER" id="PTHR36795">
    <property type="entry name" value="OS01G0938400 PROTEIN"/>
    <property type="match status" value="1"/>
</dbReference>
<accession>A0A5A7PA09</accession>
<sequence>MATTANPSYQRLKHESWFDHEQEDHRYYNGFLEKVVRRSRSSRLGKKFRIRRKLRVKSPSLRRFVRRKTRVVKFAWRKVYERLKESRSHFGDLFAGNYLFMQVAM</sequence>
<dbReference type="OrthoDB" id="1932414at2759"/>
<proteinExistence type="predicted"/>
<dbReference type="PANTHER" id="PTHR36795:SF2">
    <property type="entry name" value="OS01G0938400 PROTEIN"/>
    <property type="match status" value="1"/>
</dbReference>
<dbReference type="AlphaFoldDB" id="A0A5A7PA09"/>
<organism evidence="1 2">
    <name type="scientific">Striga asiatica</name>
    <name type="common">Asiatic witchweed</name>
    <name type="synonym">Buchnera asiatica</name>
    <dbReference type="NCBI Taxonomy" id="4170"/>
    <lineage>
        <taxon>Eukaryota</taxon>
        <taxon>Viridiplantae</taxon>
        <taxon>Streptophyta</taxon>
        <taxon>Embryophyta</taxon>
        <taxon>Tracheophyta</taxon>
        <taxon>Spermatophyta</taxon>
        <taxon>Magnoliopsida</taxon>
        <taxon>eudicotyledons</taxon>
        <taxon>Gunneridae</taxon>
        <taxon>Pentapetalae</taxon>
        <taxon>asterids</taxon>
        <taxon>lamiids</taxon>
        <taxon>Lamiales</taxon>
        <taxon>Orobanchaceae</taxon>
        <taxon>Buchnereae</taxon>
        <taxon>Striga</taxon>
    </lineage>
</organism>
<name>A0A5A7PA09_STRAF</name>
<gene>
    <name evidence="1" type="ORF">STAS_05387</name>
</gene>
<keyword evidence="2" id="KW-1185">Reference proteome</keyword>
<protein>
    <submittedName>
        <fullName evidence="1">Glycogen synthase</fullName>
    </submittedName>
</protein>
<dbReference type="EMBL" id="BKCP01003891">
    <property type="protein sequence ID" value="GER29521.1"/>
    <property type="molecule type" value="Genomic_DNA"/>
</dbReference>
<evidence type="ECO:0000313" key="1">
    <source>
        <dbReference type="EMBL" id="GER29521.1"/>
    </source>
</evidence>